<dbReference type="SUPFAM" id="SSF75569">
    <property type="entry name" value="Archaeal IMP cyclohydrolase PurO"/>
    <property type="match status" value="1"/>
</dbReference>
<reference evidence="2 3" key="1">
    <citation type="submission" date="2022-01" db="EMBL/GenBank/DDBJ databases">
        <title>Collection of gut derived symbiotic bacterial strains cultured from healthy donors.</title>
        <authorList>
            <person name="Lin H."/>
            <person name="Kohout C."/>
            <person name="Waligurski E."/>
            <person name="Pamer E.G."/>
        </authorList>
    </citation>
    <scope>NUCLEOTIDE SEQUENCE [LARGE SCALE GENOMIC DNA]</scope>
    <source>
        <strain evidence="2 3">DFI.7.58</strain>
    </source>
</reference>
<name>A0ABS9MGC7_9FIRM</name>
<dbReference type="Pfam" id="PF07826">
    <property type="entry name" value="IMP_cyclohyd"/>
    <property type="match status" value="1"/>
</dbReference>
<keyword evidence="3" id="KW-1185">Reference proteome</keyword>
<evidence type="ECO:0000259" key="1">
    <source>
        <dbReference type="Pfam" id="PF07826"/>
    </source>
</evidence>
<sequence>MVTKNLAEELSSNSYPGRGIVLGRSADGKHAVIAYFIMGRSENSRNRVFVEDGAGIKTKAFDESKMVDPSLIIYSPVRVLGKTTVVTNGDQTDTIYDFLQQGKSFEDALRTRTFEPDGPNFTPRISGVVELETNCYKLSILKSADGDESSTRRYFFDYDAPRAGEGHFIHTYEGDGNPLPSFEGEPTQVKLEEDIDAFTAMVWNALNADNKVSLFTRYIDLATGETETRIVNKNQE</sequence>
<dbReference type="InterPro" id="IPR020600">
    <property type="entry name" value="IMP_cyclohydrolase-like"/>
</dbReference>
<dbReference type="Gene3D" id="3.60.20.20">
    <property type="entry name" value="Inosine monophosphate cyclohydrolase-like"/>
    <property type="match status" value="1"/>
</dbReference>
<gene>
    <name evidence="2" type="ORF">L0P57_02700</name>
</gene>
<feature type="domain" description="Inosine monophosphate cyclohydrolase-like" evidence="1">
    <location>
        <begin position="15"/>
        <end position="220"/>
    </location>
</feature>
<organism evidence="2 3">
    <name type="scientific">Anaeromassilibacillus senegalensis</name>
    <dbReference type="NCBI Taxonomy" id="1673717"/>
    <lineage>
        <taxon>Bacteria</taxon>
        <taxon>Bacillati</taxon>
        <taxon>Bacillota</taxon>
        <taxon>Clostridia</taxon>
        <taxon>Eubacteriales</taxon>
        <taxon>Acutalibacteraceae</taxon>
        <taxon>Anaeromassilibacillus</taxon>
    </lineage>
</organism>
<accession>A0ABS9MGC7</accession>
<protein>
    <submittedName>
        <fullName evidence="2">IMP cyclohydrolase</fullName>
    </submittedName>
</protein>
<dbReference type="EMBL" id="JAKNHQ010000002">
    <property type="protein sequence ID" value="MCG4609853.1"/>
    <property type="molecule type" value="Genomic_DNA"/>
</dbReference>
<evidence type="ECO:0000313" key="3">
    <source>
        <dbReference type="Proteomes" id="UP001298681"/>
    </source>
</evidence>
<dbReference type="RefSeq" id="WP_191448404.1">
    <property type="nucleotide sequence ID" value="NZ_JAKNHQ010000002.1"/>
</dbReference>
<comment type="caution">
    <text evidence="2">The sequence shown here is derived from an EMBL/GenBank/DDBJ whole genome shotgun (WGS) entry which is preliminary data.</text>
</comment>
<dbReference type="Proteomes" id="UP001298681">
    <property type="component" value="Unassembled WGS sequence"/>
</dbReference>
<evidence type="ECO:0000313" key="2">
    <source>
        <dbReference type="EMBL" id="MCG4609853.1"/>
    </source>
</evidence>
<dbReference type="InterPro" id="IPR036795">
    <property type="entry name" value="IMP_cyclohydrolase-like_sf"/>
</dbReference>
<proteinExistence type="predicted"/>